<comment type="caution">
    <text evidence="1">The sequence shown here is derived from an EMBL/GenBank/DDBJ whole genome shotgun (WGS) entry which is preliminary data.</text>
</comment>
<sequence>MADDKNKVPLFDGSNFSNWKFRMETLLDEVDLLDILEIPMNVSVEAVDAAEITAQDKVRKKEQLKKRDKKCKSQIVQRVADSHLEYAKDKETAFEIWTELKNTFERQGLAGQLLLRKELLLMKYIVCSNEILGWVGVGKIKPFVTV</sequence>
<proteinExistence type="predicted"/>
<protein>
    <recommendedName>
        <fullName evidence="3">DUF4219 domain-containing protein</fullName>
    </recommendedName>
</protein>
<evidence type="ECO:0000313" key="2">
    <source>
        <dbReference type="Proteomes" id="UP000719412"/>
    </source>
</evidence>
<organism evidence="1 2">
    <name type="scientific">Tenebrio molitor</name>
    <name type="common">Yellow mealworm beetle</name>
    <dbReference type="NCBI Taxonomy" id="7067"/>
    <lineage>
        <taxon>Eukaryota</taxon>
        <taxon>Metazoa</taxon>
        <taxon>Ecdysozoa</taxon>
        <taxon>Arthropoda</taxon>
        <taxon>Hexapoda</taxon>
        <taxon>Insecta</taxon>
        <taxon>Pterygota</taxon>
        <taxon>Neoptera</taxon>
        <taxon>Endopterygota</taxon>
        <taxon>Coleoptera</taxon>
        <taxon>Polyphaga</taxon>
        <taxon>Cucujiformia</taxon>
        <taxon>Tenebrionidae</taxon>
        <taxon>Tenebrio</taxon>
    </lineage>
</organism>
<dbReference type="AlphaFoldDB" id="A0A8J6HLJ9"/>
<reference evidence="1" key="2">
    <citation type="submission" date="2021-08" db="EMBL/GenBank/DDBJ databases">
        <authorList>
            <person name="Eriksson T."/>
        </authorList>
    </citation>
    <scope>NUCLEOTIDE SEQUENCE</scope>
    <source>
        <strain evidence="1">Stoneville</strain>
        <tissue evidence="1">Whole head</tissue>
    </source>
</reference>
<accession>A0A8J6HLJ9</accession>
<evidence type="ECO:0000313" key="1">
    <source>
        <dbReference type="EMBL" id="KAH0817321.1"/>
    </source>
</evidence>
<gene>
    <name evidence="1" type="ORF">GEV33_005470</name>
</gene>
<reference evidence="1" key="1">
    <citation type="journal article" date="2020" name="J Insects Food Feed">
        <title>The yellow mealworm (Tenebrio molitor) genome: a resource for the emerging insects as food and feed industry.</title>
        <authorList>
            <person name="Eriksson T."/>
            <person name="Andere A."/>
            <person name="Kelstrup H."/>
            <person name="Emery V."/>
            <person name="Picard C."/>
        </authorList>
    </citation>
    <scope>NUCLEOTIDE SEQUENCE</scope>
    <source>
        <strain evidence="1">Stoneville</strain>
        <tissue evidence="1">Whole head</tissue>
    </source>
</reference>
<keyword evidence="2" id="KW-1185">Reference proteome</keyword>
<name>A0A8J6HLJ9_TENMO</name>
<dbReference type="Proteomes" id="UP000719412">
    <property type="component" value="Unassembled WGS sequence"/>
</dbReference>
<evidence type="ECO:0008006" key="3">
    <source>
        <dbReference type="Google" id="ProtNLM"/>
    </source>
</evidence>
<dbReference type="EMBL" id="JABDTM020019738">
    <property type="protein sequence ID" value="KAH0817321.1"/>
    <property type="molecule type" value="Genomic_DNA"/>
</dbReference>
<dbReference type="Pfam" id="PF14223">
    <property type="entry name" value="Retrotran_gag_2"/>
    <property type="match status" value="1"/>
</dbReference>